<accession>A0A9X0CVN4</accession>
<name>A0A9X0CVN4_9CNID</name>
<gene>
    <name evidence="2" type="ORF">OS493_001806</name>
</gene>
<evidence type="ECO:0000256" key="1">
    <source>
        <dbReference type="SAM" id="MobiDB-lite"/>
    </source>
</evidence>
<keyword evidence="3" id="KW-1185">Reference proteome</keyword>
<reference evidence="2" key="1">
    <citation type="submission" date="2023-01" db="EMBL/GenBank/DDBJ databases">
        <title>Genome assembly of the deep-sea coral Lophelia pertusa.</title>
        <authorList>
            <person name="Herrera S."/>
            <person name="Cordes E."/>
        </authorList>
    </citation>
    <scope>NUCLEOTIDE SEQUENCE</scope>
    <source>
        <strain evidence="2">USNM1676648</strain>
        <tissue evidence="2">Polyp</tissue>
    </source>
</reference>
<sequence length="115" mass="13086">MERYHVSALLVRFRQCDSDHGLYRCVFSGVPRASPPYRHDQASRRRRKEFGSTKRPPYGEGGDANGLTGSWSISRSMDSISKHRFPNRSVRELQKRAISSRAGTSLFHWFISAAG</sequence>
<dbReference type="EMBL" id="MU826826">
    <property type="protein sequence ID" value="KAJ7375074.1"/>
    <property type="molecule type" value="Genomic_DNA"/>
</dbReference>
<dbReference type="Proteomes" id="UP001163046">
    <property type="component" value="Unassembled WGS sequence"/>
</dbReference>
<dbReference type="AlphaFoldDB" id="A0A9X0CVN4"/>
<evidence type="ECO:0000313" key="2">
    <source>
        <dbReference type="EMBL" id="KAJ7375074.1"/>
    </source>
</evidence>
<protein>
    <submittedName>
        <fullName evidence="2">Uncharacterized protein</fullName>
    </submittedName>
</protein>
<organism evidence="2 3">
    <name type="scientific">Desmophyllum pertusum</name>
    <dbReference type="NCBI Taxonomy" id="174260"/>
    <lineage>
        <taxon>Eukaryota</taxon>
        <taxon>Metazoa</taxon>
        <taxon>Cnidaria</taxon>
        <taxon>Anthozoa</taxon>
        <taxon>Hexacorallia</taxon>
        <taxon>Scleractinia</taxon>
        <taxon>Caryophylliina</taxon>
        <taxon>Caryophylliidae</taxon>
        <taxon>Desmophyllum</taxon>
    </lineage>
</organism>
<evidence type="ECO:0000313" key="3">
    <source>
        <dbReference type="Proteomes" id="UP001163046"/>
    </source>
</evidence>
<proteinExistence type="predicted"/>
<feature type="region of interest" description="Disordered" evidence="1">
    <location>
        <begin position="33"/>
        <end position="70"/>
    </location>
</feature>
<comment type="caution">
    <text evidence="2">The sequence shown here is derived from an EMBL/GenBank/DDBJ whole genome shotgun (WGS) entry which is preliminary data.</text>
</comment>